<dbReference type="GO" id="GO:0046579">
    <property type="term" value="P:positive regulation of Ras protein signal transduction"/>
    <property type="evidence" value="ECO:0007669"/>
    <property type="project" value="TreeGrafter"/>
</dbReference>
<keyword evidence="4" id="KW-1185">Reference proteome</keyword>
<gene>
    <name evidence="3" type="ORF">PHISCL_07534</name>
</gene>
<dbReference type="AlphaFoldDB" id="A0A3A2ZAG0"/>
<dbReference type="OrthoDB" id="3980126at2759"/>
<keyword evidence="3" id="KW-0808">Transferase</keyword>
<feature type="region of interest" description="Disordered" evidence="2">
    <location>
        <begin position="1"/>
        <end position="56"/>
    </location>
</feature>
<comment type="caution">
    <text evidence="3">The sequence shown here is derived from an EMBL/GenBank/DDBJ whole genome shotgun (WGS) entry which is preliminary data.</text>
</comment>
<dbReference type="InterPro" id="IPR018865">
    <property type="entry name" value="STK19-like"/>
</dbReference>
<dbReference type="PANTHER" id="PTHR15243:SF0">
    <property type="entry name" value="SERINE_THREONINE-PROTEIN KINASE 19"/>
    <property type="match status" value="1"/>
</dbReference>
<evidence type="ECO:0000313" key="3">
    <source>
        <dbReference type="EMBL" id="RJE20128.1"/>
    </source>
</evidence>
<keyword evidence="3" id="KW-0418">Kinase</keyword>
<evidence type="ECO:0000256" key="2">
    <source>
        <dbReference type="SAM" id="MobiDB-lite"/>
    </source>
</evidence>
<organism evidence="3 4">
    <name type="scientific">Aspergillus sclerotialis</name>
    <dbReference type="NCBI Taxonomy" id="2070753"/>
    <lineage>
        <taxon>Eukaryota</taxon>
        <taxon>Fungi</taxon>
        <taxon>Dikarya</taxon>
        <taxon>Ascomycota</taxon>
        <taxon>Pezizomycotina</taxon>
        <taxon>Eurotiomycetes</taxon>
        <taxon>Eurotiomycetidae</taxon>
        <taxon>Eurotiales</taxon>
        <taxon>Aspergillaceae</taxon>
        <taxon>Aspergillus</taxon>
        <taxon>Aspergillus subgen. Polypaecilum</taxon>
    </lineage>
</organism>
<dbReference type="PANTHER" id="PTHR15243">
    <property type="entry name" value="SERINE/THREONINE-PROTEIN KINASE 19"/>
    <property type="match status" value="1"/>
</dbReference>
<dbReference type="Proteomes" id="UP000266188">
    <property type="component" value="Unassembled WGS sequence"/>
</dbReference>
<proteinExistence type="inferred from homology"/>
<evidence type="ECO:0000313" key="4">
    <source>
        <dbReference type="Proteomes" id="UP000266188"/>
    </source>
</evidence>
<evidence type="ECO:0000256" key="1">
    <source>
        <dbReference type="ARBA" id="ARBA00093458"/>
    </source>
</evidence>
<protein>
    <submittedName>
        <fullName evidence="3">Serine-threonine protein kinase 19</fullName>
    </submittedName>
</protein>
<reference evidence="4" key="1">
    <citation type="submission" date="2017-02" db="EMBL/GenBank/DDBJ databases">
        <authorList>
            <person name="Tafer H."/>
            <person name="Lopandic K."/>
        </authorList>
    </citation>
    <scope>NUCLEOTIDE SEQUENCE [LARGE SCALE GENOMIC DNA]</scope>
    <source>
        <strain evidence="4">CBS 366.77</strain>
    </source>
</reference>
<dbReference type="EMBL" id="MVGC01000336">
    <property type="protein sequence ID" value="RJE20128.1"/>
    <property type="molecule type" value="Genomic_DNA"/>
</dbReference>
<accession>A0A3A2ZAG0</accession>
<sequence>MSLRITSAPVAGIKKNKRPASRPSPFARHARSKPSSQSSRSVKSDEPDQEPLPDVGASHYISETAQIQSVVQAIQYVRQNMFEDIPVRAGMNSTRIAELLNLRRSLPPLASVAHVHALLDAPTKVEKEIVELVNDGHVHRLVVPGRGTDAAGLGDCLILTKDLEVLVQDSKLLKCSLKDRFLKVLKRSDNSSAIPPGVFSPEEYMALVRAGFLVSSSLAKGSSSVASLPGLPSSVPTYASRNDVPDHAHTANLSKFHTATLFLSLPNIGPYLRFQSMGRTHLTSLLKRSSSHEAPLHLLRDRWDGAVESGKSFNVAKRARGEQAGILPGRTKKWKELYGMSFNWALEEALGAGLIEIFDTGSVGPGVRCL</sequence>
<dbReference type="GO" id="GO:0016301">
    <property type="term" value="F:kinase activity"/>
    <property type="evidence" value="ECO:0007669"/>
    <property type="project" value="UniProtKB-KW"/>
</dbReference>
<name>A0A3A2ZAG0_9EURO</name>
<comment type="similarity">
    <text evidence="1">Belongs to the STK19 family.</text>
</comment>
<dbReference type="Pfam" id="PF10494">
    <property type="entry name" value="Stk19"/>
    <property type="match status" value="1"/>
</dbReference>